<keyword evidence="4 8" id="KW-0812">Transmembrane</keyword>
<dbReference type="InterPro" id="IPR050391">
    <property type="entry name" value="Mito_Metabolite_Transporter"/>
</dbReference>
<feature type="compositionally biased region" description="Polar residues" evidence="9">
    <location>
        <begin position="129"/>
        <end position="144"/>
    </location>
</feature>
<feature type="repeat" description="Solcar" evidence="8">
    <location>
        <begin position="890"/>
        <end position="1018"/>
    </location>
</feature>
<dbReference type="Proteomes" id="UP001159363">
    <property type="component" value="Chromosome 9"/>
</dbReference>
<evidence type="ECO:0000256" key="1">
    <source>
        <dbReference type="ARBA" id="ARBA00004141"/>
    </source>
</evidence>
<proteinExistence type="inferred from homology"/>
<evidence type="ECO:0000256" key="5">
    <source>
        <dbReference type="ARBA" id="ARBA00022737"/>
    </source>
</evidence>
<dbReference type="Pfam" id="PF00153">
    <property type="entry name" value="Mito_carr"/>
    <property type="match status" value="3"/>
</dbReference>
<sequence>MGGLQNVLTLPRIGAAVAERLARSPPPPRRTGLDPRPGHRIFASGNRAGRCRWSAGLLGDLLLPPPLHSGAAPYPLQSSALKTSLLRAAQISSLTHFTPRVKTPFLNQGLVIYLPAGAARPIRKPFASRGSQSETRPHSQSPAQPTRERVRQCQRNRHAISYLWGRGGGVVRLLTSHLGEPGSIPGGDRSRILARGNRAVRCHCMFWFALLVFRRITKVQRRSYGILSGSVKCGHDTSNQWTYANSRVPVITLHHARLRSRVHTNVSRDHMFIHCCLRSSSTHSRCGVTINVATSVLAFYQGETVSIPGGITTTPTIAYARESQTYSIGVTYFLLARQVRKCLTTKTRRQCAKDNCWYAPGALKHSTCGNLFAKFGPITRVAQDGEHSDDWPHNEYLQNARTDGLIRAATLKWTEAQVIASGTAVFSQLLLCSAVTYPMDLVKTRLQLQGESLAKEGAARVSTALASLQLSDDSRCRRHLRGYRVSIPESSQCYSTPGSMALRYLFPCKFAIGSESSRAYLINCDPIANSTSVYTCLTSISEMSMKQYTNERAGKTGDSQEIPPTSCIVRHDSRLPKSGVNRPGVKPGSPWWEASSLTAQDHATFSQLQESRRGLVGTAVGVVRDEGLLKLWSGLSPAIYRNAVYCGARIVIYQQLRDNLLGPDPDTDVYPLWCVRSHGGWAVSLLASHQGEPGSIPGRVTGFSQVGIVPDDAVGRRIFSGISRSPRPFIPAPLHIHFNHPLKTSLLGATQISSLTPSLLKSAVNGLVAGVVAQFLANPADLVKIRMQAEGRRRLLGQPPSCLPDIGEKRESGCLSSAEREHERARSSALARLVKSPVSAFKQIYKKGGIRGLWKGCVPNVQRAAMVTLGDLTAYDYSKRFFLHDLALKDNYVTHILASVCAGFVAAVMGSPADVVKARIMNQPTDARGRQVDHLHSTHGHTHTHTVLIDMQDSCMKVDHSVIGCCRGLFYRNTTDCFLQTVGNEGVFALYKGFVPLWLRLAPWSLTFWLSYEEIKLQLGAHTF</sequence>
<keyword evidence="3" id="KW-0813">Transport</keyword>
<evidence type="ECO:0008006" key="12">
    <source>
        <dbReference type="Google" id="ProtNLM"/>
    </source>
</evidence>
<accession>A0ABQ9GNZ9</accession>
<keyword evidence="6" id="KW-1133">Transmembrane helix</keyword>
<organism evidence="10 11">
    <name type="scientific">Dryococelus australis</name>
    <dbReference type="NCBI Taxonomy" id="614101"/>
    <lineage>
        <taxon>Eukaryota</taxon>
        <taxon>Metazoa</taxon>
        <taxon>Ecdysozoa</taxon>
        <taxon>Arthropoda</taxon>
        <taxon>Hexapoda</taxon>
        <taxon>Insecta</taxon>
        <taxon>Pterygota</taxon>
        <taxon>Neoptera</taxon>
        <taxon>Polyneoptera</taxon>
        <taxon>Phasmatodea</taxon>
        <taxon>Verophasmatodea</taxon>
        <taxon>Anareolatae</taxon>
        <taxon>Phasmatidae</taxon>
        <taxon>Eurycanthinae</taxon>
        <taxon>Dryococelus</taxon>
    </lineage>
</organism>
<keyword evidence="7 8" id="KW-0472">Membrane</keyword>
<protein>
    <recommendedName>
        <fullName evidence="12">Mitochondrial uncoupling protein 4</fullName>
    </recommendedName>
</protein>
<dbReference type="SUPFAM" id="SSF103506">
    <property type="entry name" value="Mitochondrial carrier"/>
    <property type="match status" value="1"/>
</dbReference>
<dbReference type="InterPro" id="IPR018108">
    <property type="entry name" value="MCP_transmembrane"/>
</dbReference>
<evidence type="ECO:0000313" key="11">
    <source>
        <dbReference type="Proteomes" id="UP001159363"/>
    </source>
</evidence>
<evidence type="ECO:0000313" key="10">
    <source>
        <dbReference type="EMBL" id="KAJ8873748.1"/>
    </source>
</evidence>
<dbReference type="EMBL" id="JARBHB010000010">
    <property type="protein sequence ID" value="KAJ8873748.1"/>
    <property type="molecule type" value="Genomic_DNA"/>
</dbReference>
<dbReference type="PANTHER" id="PTHR45618">
    <property type="entry name" value="MITOCHONDRIAL DICARBOXYLATE CARRIER-RELATED"/>
    <property type="match status" value="1"/>
</dbReference>
<feature type="region of interest" description="Disordered" evidence="9">
    <location>
        <begin position="22"/>
        <end position="41"/>
    </location>
</feature>
<name>A0ABQ9GNZ9_9NEOP</name>
<evidence type="ECO:0000256" key="2">
    <source>
        <dbReference type="ARBA" id="ARBA00006375"/>
    </source>
</evidence>
<feature type="repeat" description="Solcar" evidence="8">
    <location>
        <begin position="757"/>
        <end position="881"/>
    </location>
</feature>
<gene>
    <name evidence="10" type="ORF">PR048_024582</name>
</gene>
<dbReference type="PROSITE" id="PS50920">
    <property type="entry name" value="SOLCAR"/>
    <property type="match status" value="3"/>
</dbReference>
<dbReference type="Gene3D" id="1.50.40.10">
    <property type="entry name" value="Mitochondrial carrier domain"/>
    <property type="match status" value="2"/>
</dbReference>
<reference evidence="10 11" key="1">
    <citation type="submission" date="2023-02" db="EMBL/GenBank/DDBJ databases">
        <title>LHISI_Scaffold_Assembly.</title>
        <authorList>
            <person name="Stuart O.P."/>
            <person name="Cleave R."/>
            <person name="Magrath M.J.L."/>
            <person name="Mikheyev A.S."/>
        </authorList>
    </citation>
    <scope>NUCLEOTIDE SEQUENCE [LARGE SCALE GENOMIC DNA]</scope>
    <source>
        <strain evidence="10">Daus_M_001</strain>
        <tissue evidence="10">Leg muscle</tissue>
    </source>
</reference>
<dbReference type="InterPro" id="IPR023395">
    <property type="entry name" value="MCP_dom_sf"/>
</dbReference>
<evidence type="ECO:0000256" key="3">
    <source>
        <dbReference type="ARBA" id="ARBA00022448"/>
    </source>
</evidence>
<evidence type="ECO:0000256" key="9">
    <source>
        <dbReference type="SAM" id="MobiDB-lite"/>
    </source>
</evidence>
<comment type="subcellular location">
    <subcellularLocation>
        <location evidence="1">Membrane</location>
        <topology evidence="1">Multi-pass membrane protein</topology>
    </subcellularLocation>
</comment>
<evidence type="ECO:0000256" key="4">
    <source>
        <dbReference type="ARBA" id="ARBA00022692"/>
    </source>
</evidence>
<evidence type="ECO:0000256" key="8">
    <source>
        <dbReference type="PROSITE-ProRule" id="PRU00282"/>
    </source>
</evidence>
<evidence type="ECO:0000256" key="6">
    <source>
        <dbReference type="ARBA" id="ARBA00022989"/>
    </source>
</evidence>
<comment type="similarity">
    <text evidence="2">Belongs to the mitochondrial carrier (TC 2.A.29) family.</text>
</comment>
<feature type="region of interest" description="Disordered" evidence="9">
    <location>
        <begin position="126"/>
        <end position="151"/>
    </location>
</feature>
<comment type="caution">
    <text evidence="10">The sequence shown here is derived from an EMBL/GenBank/DDBJ whole genome shotgun (WGS) entry which is preliminary data.</text>
</comment>
<evidence type="ECO:0000256" key="7">
    <source>
        <dbReference type="ARBA" id="ARBA00023136"/>
    </source>
</evidence>
<keyword evidence="11" id="KW-1185">Reference proteome</keyword>
<keyword evidence="5" id="KW-0677">Repeat</keyword>
<feature type="repeat" description="Solcar" evidence="8">
    <location>
        <begin position="582"/>
        <end position="659"/>
    </location>
</feature>